<dbReference type="EMBL" id="HBEP01017601">
    <property type="protein sequence ID" value="CAD8487718.1"/>
    <property type="molecule type" value="Transcribed_RNA"/>
</dbReference>
<feature type="chain" id="PRO_5031529507" evidence="1">
    <location>
        <begin position="17"/>
        <end position="135"/>
    </location>
</feature>
<reference evidence="2" key="1">
    <citation type="submission" date="2021-01" db="EMBL/GenBank/DDBJ databases">
        <authorList>
            <person name="Corre E."/>
            <person name="Pelletier E."/>
            <person name="Niang G."/>
            <person name="Scheremetjew M."/>
            <person name="Finn R."/>
            <person name="Kale V."/>
            <person name="Holt S."/>
            <person name="Cochrane G."/>
            <person name="Meng A."/>
            <person name="Brown T."/>
            <person name="Cohen L."/>
        </authorList>
    </citation>
    <scope>NUCLEOTIDE SEQUENCE</scope>
    <source>
        <strain evidence="2">CCMP1374</strain>
    </source>
</reference>
<organism evidence="2">
    <name type="scientific">Phaeocystis antarctica</name>
    <dbReference type="NCBI Taxonomy" id="33657"/>
    <lineage>
        <taxon>Eukaryota</taxon>
        <taxon>Haptista</taxon>
        <taxon>Haptophyta</taxon>
        <taxon>Prymnesiophyceae</taxon>
        <taxon>Phaeocystales</taxon>
        <taxon>Phaeocystaceae</taxon>
        <taxon>Phaeocystis</taxon>
    </lineage>
</organism>
<sequence>MLPQLVIAALLASADALAPGAGASRRAVLAHATASGAGALLLAPALLTGSPPAVRAQELKQASDADVYRRAAEGTLTPERVIERAVEGKLVVGEGATRAELERIIAIDRQALRLGRAKLAGLSGREYDEEKKVGR</sequence>
<gene>
    <name evidence="2" type="ORF">PANT1444_LOCUS9931</name>
</gene>
<evidence type="ECO:0000313" key="2">
    <source>
        <dbReference type="EMBL" id="CAD8487718.1"/>
    </source>
</evidence>
<keyword evidence="1" id="KW-0732">Signal</keyword>
<evidence type="ECO:0000256" key="1">
    <source>
        <dbReference type="SAM" id="SignalP"/>
    </source>
</evidence>
<accession>A0A7S0HKL2</accession>
<name>A0A7S0HKL2_9EUKA</name>
<feature type="signal peptide" evidence="1">
    <location>
        <begin position="1"/>
        <end position="16"/>
    </location>
</feature>
<protein>
    <submittedName>
        <fullName evidence="2">Uncharacterized protein</fullName>
    </submittedName>
</protein>
<dbReference type="AlphaFoldDB" id="A0A7S0HKL2"/>
<proteinExistence type="predicted"/>